<dbReference type="InParanoid" id="A0A084QUL8"/>
<gene>
    <name evidence="1" type="ORF">S40285_04955</name>
</gene>
<dbReference type="Proteomes" id="UP000028524">
    <property type="component" value="Unassembled WGS sequence"/>
</dbReference>
<dbReference type="OrthoDB" id="194358at2759"/>
<name>A0A084QUL8_STAC4</name>
<proteinExistence type="predicted"/>
<sequence length="407" mass="46514">MVSTRLDASGTSCLFPAKVTVFDKDWTVIFEGTSKEQVSCILSEITGINPRCIEDRRAIRHEPIATRMSWASGRRCTRVEDTAYCLMGLFDVNMPLLYGEGDKAFKRLQEQIWNTTDDHTLLCWFVDEKDPRAWTIQSAFAQSPEDFRFSSNIVLFGNEVHDPGQLTKLGVPLRTSLSEVDEFDFDSYMVFPRPTKDRMMLATLNCGYTDTDNRSWRSFIVLVPAQMRWDPFHNGNTRPHSIFARMATPRRKNFHLPKRREALWGETGLIFIRTRMVNCQTILPMGNIHLGQDIVTVDLYHTTGPIITAFNKCRIKIMGVSLHNLERDERSDWNFSTGQSEIVILGRHVEFELEHGVVQCEVQHDSTCEAHGGGCATSEPFALSYMRYLDKTYVYNVKGKSDPGGGW</sequence>
<keyword evidence="2" id="KW-1185">Reference proteome</keyword>
<dbReference type="AlphaFoldDB" id="A0A084QUL8"/>
<dbReference type="STRING" id="1283841.A0A084QUL8"/>
<evidence type="ECO:0008006" key="3">
    <source>
        <dbReference type="Google" id="ProtNLM"/>
    </source>
</evidence>
<dbReference type="PANTHER" id="PTHR10622">
    <property type="entry name" value="HET DOMAIN-CONTAINING PROTEIN"/>
    <property type="match status" value="1"/>
</dbReference>
<protein>
    <recommendedName>
        <fullName evidence="3">Heterokaryon incompatibility domain-containing protein</fullName>
    </recommendedName>
</protein>
<evidence type="ECO:0000313" key="2">
    <source>
        <dbReference type="Proteomes" id="UP000028524"/>
    </source>
</evidence>
<organism evidence="1 2">
    <name type="scientific">Stachybotrys chlorohalonatus (strain IBT 40285)</name>
    <dbReference type="NCBI Taxonomy" id="1283841"/>
    <lineage>
        <taxon>Eukaryota</taxon>
        <taxon>Fungi</taxon>
        <taxon>Dikarya</taxon>
        <taxon>Ascomycota</taxon>
        <taxon>Pezizomycotina</taxon>
        <taxon>Sordariomycetes</taxon>
        <taxon>Hypocreomycetidae</taxon>
        <taxon>Hypocreales</taxon>
        <taxon>Stachybotryaceae</taxon>
        <taxon>Stachybotrys</taxon>
    </lineage>
</organism>
<dbReference type="EMBL" id="KL660113">
    <property type="protein sequence ID" value="KFA67653.1"/>
    <property type="molecule type" value="Genomic_DNA"/>
</dbReference>
<dbReference type="HOGENOM" id="CLU_676489_0_0_1"/>
<dbReference type="PANTHER" id="PTHR10622:SF10">
    <property type="entry name" value="HET DOMAIN-CONTAINING PROTEIN"/>
    <property type="match status" value="1"/>
</dbReference>
<evidence type="ECO:0000313" key="1">
    <source>
        <dbReference type="EMBL" id="KFA67653.1"/>
    </source>
</evidence>
<reference evidence="1 2" key="1">
    <citation type="journal article" date="2014" name="BMC Genomics">
        <title>Comparative genome sequencing reveals chemotype-specific gene clusters in the toxigenic black mold Stachybotrys.</title>
        <authorList>
            <person name="Semeiks J."/>
            <person name="Borek D."/>
            <person name="Otwinowski Z."/>
            <person name="Grishin N.V."/>
        </authorList>
    </citation>
    <scope>NUCLEOTIDE SEQUENCE [LARGE SCALE GENOMIC DNA]</scope>
    <source>
        <strain evidence="1 2">IBT 40285</strain>
    </source>
</reference>
<accession>A0A084QUL8</accession>